<evidence type="ECO:0000313" key="2">
    <source>
        <dbReference type="EMBL" id="GAG82182.1"/>
    </source>
</evidence>
<accession>X1BLW2</accession>
<name>X1BLW2_9ZZZZ</name>
<organism evidence="2">
    <name type="scientific">marine sediment metagenome</name>
    <dbReference type="NCBI Taxonomy" id="412755"/>
    <lineage>
        <taxon>unclassified sequences</taxon>
        <taxon>metagenomes</taxon>
        <taxon>ecological metagenomes</taxon>
    </lineage>
</organism>
<proteinExistence type="predicted"/>
<feature type="domain" description="PFL" evidence="1">
    <location>
        <begin position="15"/>
        <end position="191"/>
    </location>
</feature>
<dbReference type="AlphaFoldDB" id="X1BLW2"/>
<comment type="caution">
    <text evidence="2">The sequence shown here is derived from an EMBL/GenBank/DDBJ whole genome shotgun (WGS) entry which is preliminary data.</text>
</comment>
<dbReference type="PROSITE" id="PS51554">
    <property type="entry name" value="PFL"/>
    <property type="match status" value="1"/>
</dbReference>
<dbReference type="GO" id="GO:0005829">
    <property type="term" value="C:cytosol"/>
    <property type="evidence" value="ECO:0007669"/>
    <property type="project" value="TreeGrafter"/>
</dbReference>
<dbReference type="EMBL" id="BART01019121">
    <property type="protein sequence ID" value="GAG82182.1"/>
    <property type="molecule type" value="Genomic_DNA"/>
</dbReference>
<dbReference type="InterPro" id="IPR051215">
    <property type="entry name" value="GRE"/>
</dbReference>
<protein>
    <recommendedName>
        <fullName evidence="1">PFL domain-containing protein</fullName>
    </recommendedName>
</protein>
<dbReference type="SUPFAM" id="SSF51998">
    <property type="entry name" value="PFL-like glycyl radical enzymes"/>
    <property type="match status" value="1"/>
</dbReference>
<dbReference type="PANTHER" id="PTHR43641">
    <property type="entry name" value="FORMATE ACETYLTRANSFERASE 3-RELATED"/>
    <property type="match status" value="1"/>
</dbReference>
<dbReference type="GO" id="GO:0003824">
    <property type="term" value="F:catalytic activity"/>
    <property type="evidence" value="ECO:0007669"/>
    <property type="project" value="InterPro"/>
</dbReference>
<reference evidence="2" key="1">
    <citation type="journal article" date="2014" name="Front. Microbiol.">
        <title>High frequency of phylogenetically diverse reductive dehalogenase-homologous genes in deep subseafloor sedimentary metagenomes.</title>
        <authorList>
            <person name="Kawai M."/>
            <person name="Futagami T."/>
            <person name="Toyoda A."/>
            <person name="Takaki Y."/>
            <person name="Nishi S."/>
            <person name="Hori S."/>
            <person name="Arai W."/>
            <person name="Tsubouchi T."/>
            <person name="Morono Y."/>
            <person name="Uchiyama I."/>
            <person name="Ito T."/>
            <person name="Fujiyama A."/>
            <person name="Inagaki F."/>
            <person name="Takami H."/>
        </authorList>
    </citation>
    <scope>NUCLEOTIDE SEQUENCE</scope>
    <source>
        <strain evidence="2">Expedition CK06-06</strain>
    </source>
</reference>
<dbReference type="InterPro" id="IPR004184">
    <property type="entry name" value="PFL_dom"/>
</dbReference>
<dbReference type="Gene3D" id="3.20.70.20">
    <property type="match status" value="1"/>
</dbReference>
<dbReference type="PANTHER" id="PTHR43641:SF2">
    <property type="entry name" value="DEHYDRATASE YBIW-RELATED"/>
    <property type="match status" value="1"/>
</dbReference>
<evidence type="ECO:0000259" key="1">
    <source>
        <dbReference type="PROSITE" id="PS51554"/>
    </source>
</evidence>
<gene>
    <name evidence="2" type="ORF">S01H4_35881</name>
</gene>
<dbReference type="Pfam" id="PF02901">
    <property type="entry name" value="PFL-like"/>
    <property type="match status" value="1"/>
</dbReference>
<sequence>MYMQLGQIPQSNYKERTQQMKYKLIKAPHEICVERARLFTESYKKTKGENPIIRFAKAMDFYLTNMTIKIWEDEFLVGNRCTKYVGTPLYPEARIDTIEQDIDNYDSRPVQKLFLTKQEKEYIREKLIPYWKNEEITVQERFQSYLNPNVKDIMEKLVFAVDVELSSGIGHFFPGHENILKTGINGLIQKQ</sequence>